<proteinExistence type="predicted"/>
<dbReference type="PRINTS" id="PR00778">
    <property type="entry name" value="HTHARSR"/>
</dbReference>
<dbReference type="PANTHER" id="PTHR39168">
    <property type="entry name" value="TRANSCRIPTIONAL REGULATOR-RELATED"/>
    <property type="match status" value="1"/>
</dbReference>
<evidence type="ECO:0000259" key="1">
    <source>
        <dbReference type="PROSITE" id="PS50987"/>
    </source>
</evidence>
<name>A0A556CDH8_BREAU</name>
<accession>A0A556CDH8</accession>
<dbReference type="SUPFAM" id="SSF46785">
    <property type="entry name" value="Winged helix' DNA-binding domain"/>
    <property type="match status" value="1"/>
</dbReference>
<dbReference type="PANTHER" id="PTHR39168:SF2">
    <property type="entry name" value="HTH-TYPE TRANSCRIPTIONAL REGULATOR CMTR"/>
    <property type="match status" value="1"/>
</dbReference>
<dbReference type="EMBL" id="VLTK01000006">
    <property type="protein sequence ID" value="TSI15495.1"/>
    <property type="molecule type" value="Genomic_DNA"/>
</dbReference>
<dbReference type="InterPro" id="IPR036388">
    <property type="entry name" value="WH-like_DNA-bd_sf"/>
</dbReference>
<evidence type="ECO:0000313" key="3">
    <source>
        <dbReference type="Proteomes" id="UP000316406"/>
    </source>
</evidence>
<keyword evidence="3" id="KW-1185">Reference proteome</keyword>
<dbReference type="CDD" id="cd00090">
    <property type="entry name" value="HTH_ARSR"/>
    <property type="match status" value="1"/>
</dbReference>
<dbReference type="GO" id="GO:0097063">
    <property type="term" value="F:cadmium ion sensor activity"/>
    <property type="evidence" value="ECO:0007669"/>
    <property type="project" value="TreeGrafter"/>
</dbReference>
<protein>
    <submittedName>
        <fullName evidence="2">Winged helix-turn-helix transcriptional regulator</fullName>
    </submittedName>
</protein>
<dbReference type="InterPro" id="IPR036390">
    <property type="entry name" value="WH_DNA-bd_sf"/>
</dbReference>
<dbReference type="PROSITE" id="PS50987">
    <property type="entry name" value="HTH_ARSR_2"/>
    <property type="match status" value="1"/>
</dbReference>
<evidence type="ECO:0000313" key="2">
    <source>
        <dbReference type="EMBL" id="TSI15495.1"/>
    </source>
</evidence>
<sequence length="127" mass="13696">MLTIASRVDVMNRLGRAMADSTRSRILLSLLDCPGYPAQLARDLDLTRTNVSNHLACLRGCGIVVAEAQGRQTRYEIADPHISSALNSLLDVTLAVDESAPCLNPSCTVPGCCDREPADDRDNRAKA</sequence>
<dbReference type="InterPro" id="IPR052543">
    <property type="entry name" value="HTH_Metal-responsive_Reg"/>
</dbReference>
<dbReference type="SMART" id="SM00418">
    <property type="entry name" value="HTH_ARSR"/>
    <property type="match status" value="1"/>
</dbReference>
<dbReference type="GO" id="GO:0046686">
    <property type="term" value="P:response to cadmium ion"/>
    <property type="evidence" value="ECO:0007669"/>
    <property type="project" value="TreeGrafter"/>
</dbReference>
<dbReference type="GO" id="GO:0003700">
    <property type="term" value="F:DNA-binding transcription factor activity"/>
    <property type="evidence" value="ECO:0007669"/>
    <property type="project" value="InterPro"/>
</dbReference>
<dbReference type="AlphaFoldDB" id="A0A556CDH8"/>
<organism evidence="2 3">
    <name type="scientific">Brevibacterium aurantiacum</name>
    <dbReference type="NCBI Taxonomy" id="273384"/>
    <lineage>
        <taxon>Bacteria</taxon>
        <taxon>Bacillati</taxon>
        <taxon>Actinomycetota</taxon>
        <taxon>Actinomycetes</taxon>
        <taxon>Micrococcales</taxon>
        <taxon>Brevibacteriaceae</taxon>
        <taxon>Brevibacterium</taxon>
    </lineage>
</organism>
<comment type="caution">
    <text evidence="2">The sequence shown here is derived from an EMBL/GenBank/DDBJ whole genome shotgun (WGS) entry which is preliminary data.</text>
</comment>
<dbReference type="GO" id="GO:0003677">
    <property type="term" value="F:DNA binding"/>
    <property type="evidence" value="ECO:0007669"/>
    <property type="project" value="TreeGrafter"/>
</dbReference>
<gene>
    <name evidence="2" type="ORF">FO013_12110</name>
</gene>
<reference evidence="2 3" key="1">
    <citation type="submission" date="2019-07" db="EMBL/GenBank/DDBJ databases">
        <title>Draft genome sequence of Brevibacterium aurantiacum XU54 isolated from Xinjiang China.</title>
        <authorList>
            <person name="Xu X."/>
        </authorList>
    </citation>
    <scope>NUCLEOTIDE SEQUENCE [LARGE SCALE GENOMIC DNA]</scope>
    <source>
        <strain evidence="2 3">XU54</strain>
    </source>
</reference>
<dbReference type="GO" id="GO:0032791">
    <property type="term" value="F:lead ion binding"/>
    <property type="evidence" value="ECO:0007669"/>
    <property type="project" value="TreeGrafter"/>
</dbReference>
<dbReference type="Gene3D" id="1.10.10.10">
    <property type="entry name" value="Winged helix-like DNA-binding domain superfamily/Winged helix DNA-binding domain"/>
    <property type="match status" value="1"/>
</dbReference>
<dbReference type="RefSeq" id="WP_143922786.1">
    <property type="nucleotide sequence ID" value="NZ_VLTK01000006.1"/>
</dbReference>
<dbReference type="InterPro" id="IPR001845">
    <property type="entry name" value="HTH_ArsR_DNA-bd_dom"/>
</dbReference>
<feature type="domain" description="HTH arsR-type" evidence="1">
    <location>
        <begin position="4"/>
        <end position="97"/>
    </location>
</feature>
<dbReference type="InterPro" id="IPR011991">
    <property type="entry name" value="ArsR-like_HTH"/>
</dbReference>
<dbReference type="Proteomes" id="UP000316406">
    <property type="component" value="Unassembled WGS sequence"/>
</dbReference>
<dbReference type="OrthoDB" id="3401849at2"/>
<dbReference type="Pfam" id="PF01022">
    <property type="entry name" value="HTH_5"/>
    <property type="match status" value="1"/>
</dbReference>
<dbReference type="GO" id="GO:0010288">
    <property type="term" value="P:response to lead ion"/>
    <property type="evidence" value="ECO:0007669"/>
    <property type="project" value="TreeGrafter"/>
</dbReference>
<dbReference type="NCBIfam" id="NF033788">
    <property type="entry name" value="HTH_metalloreg"/>
    <property type="match status" value="1"/>
</dbReference>